<name>A0AAU9KK55_9STRA</name>
<sequence>MANTRTSNMSCLNLIYRPTSTPSPSLSDNEEIRAIESKRFQSNDNNLLALSFLPKMDETRRTSYYNEDVAFSHETVGLSNTVFDAISSSRVDVIHQTNDDPVNGTPAHCFKLDRYEALTEFLTYAKHEQGKQVAASNLNCPQHANVSATRVRQTQERCHNDSNASQVFRVQQRVARDKKQEVPENDFDENSCSPCDVQEEDNERAICSGHAEVDGSQYDECSYEAELCDRLGQVAIDFDVDEDRDDRIVYRNAEEMAQELLNQDEDDARNDVDDWNTRLHGNATTMEELEERVKQAKLSTSSTSRTRLRVHPILTTGHRTVKGVCVPQLPRGRRDERNSCSGLDTAMTSRCSNSHAKTVERSLRHKFQFSEQELLQLLEDEEANGDATTFTPAVLDTYPKLSTNSTSTDAVPLRRKSFSTTGSPTKSIGGVGLLHVACIATREVTRALALPKVTKSTEQLWTGRRKSTSACHITASGMSPRNSRNISAAKQQIVAFNSKKRITSKTLPVSPWSPSVSSPPPPHVSTIQAQMVLHVRESMRDGIPELVIDKPPVPIATWNNGCMYDPFMNMAKYMKLGPAQHGMMLKQLRYIKLMMHEMPWAKAHLRALLSKYTSKEISKEELYPQLNILGQQVQSDVSSRARQLRALTTQKQRLTVTLKLATGVVNNTTFRKYGRRGQPHVSRLLYNPKFPLQLRWRRKHGEWSAEYLALDEIQVVEVSDSFNLIKSRVGGSFNGRGIKKSAATLDPDVCLSFVTFSRSLDLQIANSLQREWLANAVRDLVSFAQEHKATKAN</sequence>
<evidence type="ECO:0000313" key="2">
    <source>
        <dbReference type="EMBL" id="CAH0516699.1"/>
    </source>
</evidence>
<dbReference type="Proteomes" id="UP001158986">
    <property type="component" value="Unassembled WGS sequence"/>
</dbReference>
<evidence type="ECO:0000313" key="4">
    <source>
        <dbReference type="Proteomes" id="UP001160483"/>
    </source>
</evidence>
<dbReference type="AlphaFoldDB" id="A0AAU9KK55"/>
<proteinExistence type="predicted"/>
<comment type="caution">
    <text evidence="1">The sequence shown here is derived from an EMBL/GenBank/DDBJ whole genome shotgun (WGS) entry which is preliminary data.</text>
</comment>
<organism evidence="1 4">
    <name type="scientific">Peronospora belbahrii</name>
    <dbReference type="NCBI Taxonomy" id="622444"/>
    <lineage>
        <taxon>Eukaryota</taxon>
        <taxon>Sar</taxon>
        <taxon>Stramenopiles</taxon>
        <taxon>Oomycota</taxon>
        <taxon>Peronosporomycetes</taxon>
        <taxon>Peronosporales</taxon>
        <taxon>Peronosporaceae</taxon>
        <taxon>Peronospora</taxon>
    </lineage>
</organism>
<reference evidence="1 3" key="1">
    <citation type="submission" date="2021-11" db="EMBL/GenBank/DDBJ databases">
        <authorList>
            <person name="Islam A."/>
            <person name="Islam S."/>
            <person name="Flora M.S."/>
            <person name="Rahman M."/>
            <person name="Ziaur R.M."/>
            <person name="Epstein J.H."/>
            <person name="Hassan M."/>
            <person name="Klassen M."/>
            <person name="Woodard K."/>
            <person name="Webb A."/>
            <person name="Webby R.J."/>
            <person name="El Zowalaty M.E."/>
        </authorList>
    </citation>
    <scope>NUCLEOTIDE SEQUENCE</scope>
    <source>
        <strain evidence="2">Pbs1</strain>
        <strain evidence="1">Pbs3</strain>
    </source>
</reference>
<evidence type="ECO:0000313" key="1">
    <source>
        <dbReference type="EMBL" id="CAH0474652.1"/>
    </source>
</evidence>
<dbReference type="EMBL" id="CAKLCB010000200">
    <property type="protein sequence ID" value="CAH0516699.1"/>
    <property type="molecule type" value="Genomic_DNA"/>
</dbReference>
<keyword evidence="3" id="KW-1185">Reference proteome</keyword>
<gene>
    <name evidence="2" type="ORF">PBS001_LOCUS3346</name>
    <name evidence="1" type="ORF">PBS003_LOCUS1496</name>
</gene>
<protein>
    <submittedName>
        <fullName evidence="1">Uncharacterized protein</fullName>
    </submittedName>
</protein>
<evidence type="ECO:0000313" key="3">
    <source>
        <dbReference type="Proteomes" id="UP001158986"/>
    </source>
</evidence>
<accession>A0AAU9KK55</accession>
<dbReference type="Proteomes" id="UP001160483">
    <property type="component" value="Unassembled WGS sequence"/>
</dbReference>
<dbReference type="EMBL" id="CAKKTJ010000112">
    <property type="protein sequence ID" value="CAH0474652.1"/>
    <property type="molecule type" value="Genomic_DNA"/>
</dbReference>